<dbReference type="AlphaFoldDB" id="A0A6B3SQ41"/>
<evidence type="ECO:0000256" key="4">
    <source>
        <dbReference type="ARBA" id="ARBA00006929"/>
    </source>
</evidence>
<evidence type="ECO:0000313" key="10">
    <source>
        <dbReference type="Proteomes" id="UP000482155"/>
    </source>
</evidence>
<keyword evidence="7" id="KW-0975">Bacterial flagellum</keyword>
<evidence type="ECO:0000313" key="9">
    <source>
        <dbReference type="EMBL" id="NEX63020.1"/>
    </source>
</evidence>
<dbReference type="EMBL" id="JAAIVB010000065">
    <property type="protein sequence ID" value="NEX63020.1"/>
    <property type="molecule type" value="Genomic_DNA"/>
</dbReference>
<evidence type="ECO:0000256" key="7">
    <source>
        <dbReference type="ARBA" id="ARBA00023143"/>
    </source>
</evidence>
<comment type="similarity">
    <text evidence="4">Belongs to the FlgH family.</text>
</comment>
<name>A0A6B3SQ41_9BURK</name>
<dbReference type="GO" id="GO:0071973">
    <property type="term" value="P:bacterial-type flagellum-dependent cell motility"/>
    <property type="evidence" value="ECO:0007669"/>
    <property type="project" value="InterPro"/>
</dbReference>
<keyword evidence="9" id="KW-0969">Cilium</keyword>
<protein>
    <submittedName>
        <fullName evidence="9">Flagellar basal body L-ring protein FlgH</fullName>
    </submittedName>
</protein>
<gene>
    <name evidence="9" type="ORF">G3574_18205</name>
</gene>
<keyword evidence="10" id="KW-1185">Reference proteome</keyword>
<organism evidence="9 10">
    <name type="scientific">Noviherbaspirillum galbum</name>
    <dbReference type="NCBI Taxonomy" id="2709383"/>
    <lineage>
        <taxon>Bacteria</taxon>
        <taxon>Pseudomonadati</taxon>
        <taxon>Pseudomonadota</taxon>
        <taxon>Betaproteobacteria</taxon>
        <taxon>Burkholderiales</taxon>
        <taxon>Oxalobacteraceae</taxon>
        <taxon>Noviherbaspirillum</taxon>
    </lineage>
</organism>
<evidence type="ECO:0000256" key="1">
    <source>
        <dbReference type="ARBA" id="ARBA00002591"/>
    </source>
</evidence>
<accession>A0A6B3SQ41</accession>
<evidence type="ECO:0000256" key="8">
    <source>
        <dbReference type="ARBA" id="ARBA00023237"/>
    </source>
</evidence>
<keyword evidence="8" id="KW-0998">Cell outer membrane</keyword>
<dbReference type="Proteomes" id="UP000482155">
    <property type="component" value="Unassembled WGS sequence"/>
</dbReference>
<evidence type="ECO:0000256" key="3">
    <source>
        <dbReference type="ARBA" id="ARBA00004442"/>
    </source>
</evidence>
<comment type="caution">
    <text evidence="9">The sequence shown here is derived from an EMBL/GenBank/DDBJ whole genome shotgun (WGS) entry which is preliminary data.</text>
</comment>
<dbReference type="Pfam" id="PF02107">
    <property type="entry name" value="FlgH"/>
    <property type="match status" value="1"/>
</dbReference>
<keyword evidence="9" id="KW-0282">Flagellum</keyword>
<reference evidence="9 10" key="1">
    <citation type="submission" date="2020-02" db="EMBL/GenBank/DDBJ databases">
        <authorList>
            <person name="Kim M.K."/>
        </authorList>
    </citation>
    <scope>NUCLEOTIDE SEQUENCE [LARGE SCALE GENOMIC DNA]</scope>
    <source>
        <strain evidence="9 10">17J57-3</strain>
    </source>
</reference>
<keyword evidence="9" id="KW-0966">Cell projection</keyword>
<evidence type="ECO:0000256" key="2">
    <source>
        <dbReference type="ARBA" id="ARBA00004117"/>
    </source>
</evidence>
<dbReference type="GO" id="GO:0009279">
    <property type="term" value="C:cell outer membrane"/>
    <property type="evidence" value="ECO:0007669"/>
    <property type="project" value="UniProtKB-SubCell"/>
</dbReference>
<sequence length="182" mass="19787">MQACAACAVSLYQEEKYQPLTADRKARQAGDALTVLIYENASATSSANTSAARDAGVQARLELGHDSGMSAGTRGGIKFNNQLDGRGRTQREGRVLGTITVRVVSVLDNGDLAIAGEQVLDVNNERQQIRIEGKVRPQDVSDGNTVQSTRVAEARISYVGDGDIAERQRSAWWQRMLTWFGM</sequence>
<dbReference type="PRINTS" id="PR01008">
    <property type="entry name" value="FLGLRINGFLGH"/>
</dbReference>
<dbReference type="PANTHER" id="PTHR34933:SF1">
    <property type="entry name" value="FLAGELLAR L-RING PROTEIN"/>
    <property type="match status" value="1"/>
</dbReference>
<evidence type="ECO:0000256" key="5">
    <source>
        <dbReference type="ARBA" id="ARBA00022729"/>
    </source>
</evidence>
<dbReference type="PANTHER" id="PTHR34933">
    <property type="entry name" value="FLAGELLAR L-RING PROTEIN"/>
    <property type="match status" value="1"/>
</dbReference>
<proteinExistence type="inferred from homology"/>
<keyword evidence="5" id="KW-0732">Signal</keyword>
<dbReference type="GO" id="GO:0009427">
    <property type="term" value="C:bacterial-type flagellum basal body, distal rod, L ring"/>
    <property type="evidence" value="ECO:0007669"/>
    <property type="project" value="InterPro"/>
</dbReference>
<evidence type="ECO:0000256" key="6">
    <source>
        <dbReference type="ARBA" id="ARBA00023136"/>
    </source>
</evidence>
<comment type="function">
    <text evidence="1">Assembles around the rod to form the L-ring and probably protects the motor/basal body from shearing forces during rotation.</text>
</comment>
<comment type="subcellular location">
    <subcellularLocation>
        <location evidence="2">Bacterial flagellum basal body</location>
    </subcellularLocation>
    <subcellularLocation>
        <location evidence="3">Cell outer membrane</location>
    </subcellularLocation>
</comment>
<keyword evidence="6" id="KW-0472">Membrane</keyword>
<dbReference type="InterPro" id="IPR000527">
    <property type="entry name" value="Flag_Lring"/>
</dbReference>
<dbReference type="GO" id="GO:0003774">
    <property type="term" value="F:cytoskeletal motor activity"/>
    <property type="evidence" value="ECO:0007669"/>
    <property type="project" value="InterPro"/>
</dbReference>